<sequence length="152" mass="16897">MEKTPRVLKQRCSSSGESKLAHRLMRCLDFVALFSGALSSSKLREPLNVANHVIAESHDSGDALETGFLSSKLPHQRIPEATSSHCPPPTFTNFPLAELHRARFAARGDATLAQNVPRVRQSIPVVERVNKPHHTECLKEETKVVRTKDKVL</sequence>
<protein>
    <submittedName>
        <fullName evidence="1">Uncharacterized protein</fullName>
    </submittedName>
</protein>
<keyword evidence="2" id="KW-1185">Reference proteome</keyword>
<reference evidence="1" key="1">
    <citation type="submission" date="2020-11" db="EMBL/GenBank/DDBJ databases">
        <authorList>
            <person name="Tran Van P."/>
        </authorList>
    </citation>
    <scope>NUCLEOTIDE SEQUENCE</scope>
</reference>
<accession>A0A7R9BV64</accession>
<dbReference type="AlphaFoldDB" id="A0A7R9BV64"/>
<evidence type="ECO:0000313" key="2">
    <source>
        <dbReference type="Proteomes" id="UP000678499"/>
    </source>
</evidence>
<dbReference type="Proteomes" id="UP000678499">
    <property type="component" value="Unassembled WGS sequence"/>
</dbReference>
<evidence type="ECO:0000313" key="1">
    <source>
        <dbReference type="EMBL" id="CAD7280664.1"/>
    </source>
</evidence>
<organism evidence="1">
    <name type="scientific">Notodromas monacha</name>
    <dbReference type="NCBI Taxonomy" id="399045"/>
    <lineage>
        <taxon>Eukaryota</taxon>
        <taxon>Metazoa</taxon>
        <taxon>Ecdysozoa</taxon>
        <taxon>Arthropoda</taxon>
        <taxon>Crustacea</taxon>
        <taxon>Oligostraca</taxon>
        <taxon>Ostracoda</taxon>
        <taxon>Podocopa</taxon>
        <taxon>Podocopida</taxon>
        <taxon>Cypridocopina</taxon>
        <taxon>Cypridoidea</taxon>
        <taxon>Cyprididae</taxon>
        <taxon>Notodromas</taxon>
    </lineage>
</organism>
<name>A0A7R9BV64_9CRUS</name>
<dbReference type="EMBL" id="CAJPEX010002302">
    <property type="protein sequence ID" value="CAG0920816.1"/>
    <property type="molecule type" value="Genomic_DNA"/>
</dbReference>
<dbReference type="EMBL" id="OA884339">
    <property type="protein sequence ID" value="CAD7280664.1"/>
    <property type="molecule type" value="Genomic_DNA"/>
</dbReference>
<proteinExistence type="predicted"/>
<gene>
    <name evidence="1" type="ORF">NMOB1V02_LOCUS8322</name>
</gene>